<keyword evidence="2" id="KW-1185">Reference proteome</keyword>
<dbReference type="OrthoDB" id="486823at2"/>
<dbReference type="AlphaFoldDB" id="A0A3N6RQP9"/>
<dbReference type="RefSeq" id="WP_124144054.1">
    <property type="nucleotide sequence ID" value="NZ_CAWOKI010000383.1"/>
</dbReference>
<evidence type="ECO:0000313" key="1">
    <source>
        <dbReference type="EMBL" id="RQH55343.1"/>
    </source>
</evidence>
<dbReference type="PANTHER" id="PTHR36791:SF2">
    <property type="entry name" value="OS03G0363400 PROTEIN"/>
    <property type="match status" value="1"/>
</dbReference>
<gene>
    <name evidence="1" type="ORF">D5R40_02630</name>
</gene>
<dbReference type="EMBL" id="RCBY01000008">
    <property type="protein sequence ID" value="RQH55343.1"/>
    <property type="molecule type" value="Genomic_DNA"/>
</dbReference>
<evidence type="ECO:0000313" key="2">
    <source>
        <dbReference type="Proteomes" id="UP000269154"/>
    </source>
</evidence>
<dbReference type="Proteomes" id="UP000269154">
    <property type="component" value="Unassembled WGS sequence"/>
</dbReference>
<comment type="caution">
    <text evidence="1">The sequence shown here is derived from an EMBL/GenBank/DDBJ whole genome shotgun (WGS) entry which is preliminary data.</text>
</comment>
<protein>
    <submittedName>
        <fullName evidence="1">YkgJ family cysteine cluster protein</fullName>
    </submittedName>
</protein>
<dbReference type="Pfam" id="PF03692">
    <property type="entry name" value="CxxCxxCC"/>
    <property type="match status" value="1"/>
</dbReference>
<organism evidence="1 2">
    <name type="scientific">Okeania hirsuta</name>
    <dbReference type="NCBI Taxonomy" id="1458930"/>
    <lineage>
        <taxon>Bacteria</taxon>
        <taxon>Bacillati</taxon>
        <taxon>Cyanobacteriota</taxon>
        <taxon>Cyanophyceae</taxon>
        <taxon>Oscillatoriophycideae</taxon>
        <taxon>Oscillatoriales</taxon>
        <taxon>Microcoleaceae</taxon>
        <taxon>Okeania</taxon>
    </lineage>
</organism>
<name>A0A3N6RQP9_9CYAN</name>
<reference evidence="1 2" key="1">
    <citation type="journal article" date="2018" name="ACS Chem. Biol.">
        <title>Ketoreductase domain dysfunction expands chemodiversity: malyngamide biosynthesis in the cyanobacterium Okeania hirsuta.</title>
        <authorList>
            <person name="Moss N.A."/>
            <person name="Leao T."/>
            <person name="Rankin M."/>
            <person name="McCullough T.M."/>
            <person name="Qu P."/>
            <person name="Korobeynikov A."/>
            <person name="Smith J.L."/>
            <person name="Gerwick L."/>
            <person name="Gerwick W.H."/>
        </authorList>
    </citation>
    <scope>NUCLEOTIDE SEQUENCE [LARGE SCALE GENOMIC DNA]</scope>
    <source>
        <strain evidence="1 2">PAB10Feb10-1</strain>
    </source>
</reference>
<dbReference type="InterPro" id="IPR005358">
    <property type="entry name" value="Puta_zinc/iron-chelating_dom"/>
</dbReference>
<proteinExistence type="predicted"/>
<accession>A0A3N6RQP9</accession>
<sequence length="122" mass="14260">MASWCCVKNCGACCYLDPTERPELEEYLSTEELKHYMSLVGADGWCINYDSLTRECRIYPERPHFCRVQPDTFRELYGIEPEELNEFAIDCCQQHIGDMYGDRSLEMLRFNHAVGINSGFQR</sequence>
<dbReference type="PANTHER" id="PTHR36791">
    <property type="entry name" value="OS03G0363400 PROTEIN"/>
    <property type="match status" value="1"/>
</dbReference>